<evidence type="ECO:0000313" key="6">
    <source>
        <dbReference type="Proteomes" id="UP000586671"/>
    </source>
</evidence>
<evidence type="ECO:0000313" key="5">
    <source>
        <dbReference type="EMBL" id="NWU51613.1"/>
    </source>
</evidence>
<dbReference type="SUPFAM" id="SSF144292">
    <property type="entry name" value="occludin/ELL-like"/>
    <property type="match status" value="1"/>
</dbReference>
<dbReference type="Pfam" id="PF07303">
    <property type="entry name" value="Occludin_ELL"/>
    <property type="match status" value="1"/>
</dbReference>
<dbReference type="InterPro" id="IPR010844">
    <property type="entry name" value="Occludin_ELL"/>
</dbReference>
<name>A0A7K5XDU0_9CHAR</name>
<feature type="non-terminal residue" evidence="5">
    <location>
        <position position="166"/>
    </location>
</feature>
<dbReference type="PANTHER" id="PTHR23288">
    <property type="entry name" value="OCCLUDIN AND RNA POLYMERASE II ELONGATION FACTOR ELL"/>
    <property type="match status" value="1"/>
</dbReference>
<evidence type="ECO:0000256" key="3">
    <source>
        <dbReference type="SAM" id="MobiDB-lite"/>
    </source>
</evidence>
<dbReference type="GO" id="GO:0031410">
    <property type="term" value="C:cytoplasmic vesicle"/>
    <property type="evidence" value="ECO:0007669"/>
    <property type="project" value="TreeGrafter"/>
</dbReference>
<accession>A0A7K5XDU0</accession>
<organism evidence="5 6">
    <name type="scientific">Dromas ardeola</name>
    <dbReference type="NCBI Taxonomy" id="458190"/>
    <lineage>
        <taxon>Eukaryota</taxon>
        <taxon>Metazoa</taxon>
        <taxon>Chordata</taxon>
        <taxon>Craniata</taxon>
        <taxon>Vertebrata</taxon>
        <taxon>Euteleostomi</taxon>
        <taxon>Archelosauria</taxon>
        <taxon>Archosauria</taxon>
        <taxon>Dinosauria</taxon>
        <taxon>Saurischia</taxon>
        <taxon>Theropoda</taxon>
        <taxon>Coelurosauria</taxon>
        <taxon>Aves</taxon>
        <taxon>Neognathae</taxon>
        <taxon>Neoaves</taxon>
        <taxon>Charadriiformes</taxon>
        <taxon>Dromadidae</taxon>
        <taxon>Dromas</taxon>
    </lineage>
</organism>
<feature type="non-terminal residue" evidence="5">
    <location>
        <position position="1"/>
    </location>
</feature>
<dbReference type="Gene3D" id="6.10.140.340">
    <property type="match status" value="1"/>
</dbReference>
<gene>
    <name evidence="5" type="primary">Marveld2</name>
    <name evidence="5" type="ORF">DROARD_R15040</name>
</gene>
<keyword evidence="6" id="KW-1185">Reference proteome</keyword>
<proteinExistence type="inferred from homology"/>
<dbReference type="GO" id="GO:0005923">
    <property type="term" value="C:bicellular tight junction"/>
    <property type="evidence" value="ECO:0007669"/>
    <property type="project" value="TreeGrafter"/>
</dbReference>
<dbReference type="InterPro" id="IPR031176">
    <property type="entry name" value="ELL/occludin"/>
</dbReference>
<comment type="similarity">
    <text evidence="1 2">Belongs to the ELL/occludin family.</text>
</comment>
<sequence length="166" mass="19002">LRWSCSLTPLPCVPKAPPARARHVVFEDEVVPSGRPPRRVPPTEEGKKPWARSVPPGLAPWSRAVPDYVVKYPAIRSPRQREGYKGVFQDQLAEYTELLGEVRAARRGLREPETAMGRQPRHAAGRTDSAFLEKQQRCEYLKQKLTHIKARIQEYDRDARDSAVYF</sequence>
<comment type="caution">
    <text evidence="5">The sequence shown here is derived from an EMBL/GenBank/DDBJ whole genome shotgun (WGS) entry which is preliminary data.</text>
</comment>
<evidence type="ECO:0000256" key="2">
    <source>
        <dbReference type="PROSITE-ProRule" id="PRU01324"/>
    </source>
</evidence>
<dbReference type="GO" id="GO:0016324">
    <property type="term" value="C:apical plasma membrane"/>
    <property type="evidence" value="ECO:0007669"/>
    <property type="project" value="TreeGrafter"/>
</dbReference>
<feature type="region of interest" description="Disordered" evidence="3">
    <location>
        <begin position="31"/>
        <end position="51"/>
    </location>
</feature>
<dbReference type="GO" id="GO:0070830">
    <property type="term" value="P:bicellular tight junction assembly"/>
    <property type="evidence" value="ECO:0007669"/>
    <property type="project" value="TreeGrafter"/>
</dbReference>
<feature type="domain" description="OCEL" evidence="4">
    <location>
        <begin position="66"/>
        <end position="160"/>
    </location>
</feature>
<dbReference type="Proteomes" id="UP000586671">
    <property type="component" value="Unassembled WGS sequence"/>
</dbReference>
<dbReference type="PROSITE" id="PS51980">
    <property type="entry name" value="OCEL"/>
    <property type="match status" value="1"/>
</dbReference>
<dbReference type="EMBL" id="VYZM01009846">
    <property type="protein sequence ID" value="NWU51613.1"/>
    <property type="molecule type" value="Genomic_DNA"/>
</dbReference>
<reference evidence="5 6" key="1">
    <citation type="submission" date="2019-09" db="EMBL/GenBank/DDBJ databases">
        <title>Bird 10,000 Genomes (B10K) Project - Family phase.</title>
        <authorList>
            <person name="Zhang G."/>
        </authorList>
    </citation>
    <scope>NUCLEOTIDE SEQUENCE [LARGE SCALE GENOMIC DNA]</scope>
    <source>
        <strain evidence="5">B10K-DU-012-55</strain>
        <tissue evidence="5">Muscle</tissue>
    </source>
</reference>
<protein>
    <submittedName>
        <fullName evidence="5">MALD2 protein</fullName>
    </submittedName>
</protein>
<evidence type="ECO:0000259" key="4">
    <source>
        <dbReference type="PROSITE" id="PS51980"/>
    </source>
</evidence>
<dbReference type="PANTHER" id="PTHR23288:SF15">
    <property type="entry name" value="OCCLUDIN_ELL DOMAIN-CONTAINING PROTEIN 1"/>
    <property type="match status" value="1"/>
</dbReference>
<dbReference type="AlphaFoldDB" id="A0A7K5XDU0"/>
<evidence type="ECO:0000256" key="1">
    <source>
        <dbReference type="ARBA" id="ARBA00009171"/>
    </source>
</evidence>